<dbReference type="InterPro" id="IPR011990">
    <property type="entry name" value="TPR-like_helical_dom_sf"/>
</dbReference>
<dbReference type="PANTHER" id="PTHR11102:SF160">
    <property type="entry name" value="ERAD-ASSOCIATED E3 UBIQUITIN-PROTEIN LIGASE COMPONENT HRD3"/>
    <property type="match status" value="1"/>
</dbReference>
<dbReference type="EMBL" id="FTPR01000001">
    <property type="protein sequence ID" value="SIT75699.1"/>
    <property type="molecule type" value="Genomic_DNA"/>
</dbReference>
<dbReference type="SMART" id="SM00671">
    <property type="entry name" value="SEL1"/>
    <property type="match status" value="5"/>
</dbReference>
<evidence type="ECO:0000313" key="2">
    <source>
        <dbReference type="Proteomes" id="UP000186997"/>
    </source>
</evidence>
<dbReference type="PANTHER" id="PTHR11102">
    <property type="entry name" value="SEL-1-LIKE PROTEIN"/>
    <property type="match status" value="1"/>
</dbReference>
<evidence type="ECO:0008006" key="3">
    <source>
        <dbReference type="Google" id="ProtNLM"/>
    </source>
</evidence>
<dbReference type="STRING" id="287098.SAMN05421665_0241"/>
<proteinExistence type="predicted"/>
<name>A0A1R3WC39_9RHOB</name>
<dbReference type="SUPFAM" id="SSF81901">
    <property type="entry name" value="HCP-like"/>
    <property type="match status" value="1"/>
</dbReference>
<gene>
    <name evidence="1" type="ORF">SAMN05421665_0241</name>
</gene>
<keyword evidence="2" id="KW-1185">Reference proteome</keyword>
<dbReference type="Pfam" id="PF08238">
    <property type="entry name" value="Sel1"/>
    <property type="match status" value="5"/>
</dbReference>
<accession>A0A1R3WC39</accession>
<dbReference type="InterPro" id="IPR050767">
    <property type="entry name" value="Sel1_AlgK"/>
</dbReference>
<dbReference type="Proteomes" id="UP000186997">
    <property type="component" value="Unassembled WGS sequence"/>
</dbReference>
<dbReference type="InterPro" id="IPR006597">
    <property type="entry name" value="Sel1-like"/>
</dbReference>
<evidence type="ECO:0000313" key="1">
    <source>
        <dbReference type="EMBL" id="SIT75699.1"/>
    </source>
</evidence>
<dbReference type="AlphaFoldDB" id="A0A1R3WC39"/>
<organism evidence="1 2">
    <name type="scientific">Yoonia rosea</name>
    <dbReference type="NCBI Taxonomy" id="287098"/>
    <lineage>
        <taxon>Bacteria</taxon>
        <taxon>Pseudomonadati</taxon>
        <taxon>Pseudomonadota</taxon>
        <taxon>Alphaproteobacteria</taxon>
        <taxon>Rhodobacterales</taxon>
        <taxon>Paracoccaceae</taxon>
        <taxon>Yoonia</taxon>
    </lineage>
</organism>
<dbReference type="Gene3D" id="1.25.40.10">
    <property type="entry name" value="Tetratricopeptide repeat domain"/>
    <property type="match status" value="2"/>
</dbReference>
<reference evidence="2" key="1">
    <citation type="submission" date="2017-01" db="EMBL/GenBank/DDBJ databases">
        <authorList>
            <person name="Varghese N."/>
            <person name="Submissions S."/>
        </authorList>
    </citation>
    <scope>NUCLEOTIDE SEQUENCE [LARGE SCALE GENOMIC DNA]</scope>
    <source>
        <strain evidence="2">DSM 29591</strain>
    </source>
</reference>
<sequence length="313" mass="33119">MNILHVAETFVLMSDTELRNSYFGVDDSSLGCFISTHNSSQIGSAMRCFHYTLLAFVPFLWTIPAAADVAQGVELLDAGDVSGAATEFAAAYEAGDSEGAFYLGRLFELGLGTEQDEMRAANLYAAAAEGGSIKAQVRLGLMYHEGRVLLRDYEEGTRLLCEAADAGDADGQLNCGLAYRAGRGVGPDDARALSYWQRAADQGNILAMNVLGQTALASGNVEQAAVYLKQSADLGNAGGMFEYAKLLMIGASPDPVTAYSYANLAVVRGLADAGVLRDEIEAQLTAEQVAAGQAMARAWTEARILAEGAEQEN</sequence>
<protein>
    <recommendedName>
        <fullName evidence="3">TPR repeat</fullName>
    </recommendedName>
</protein>